<accession>A0ACC1JC50</accession>
<evidence type="ECO:0000313" key="1">
    <source>
        <dbReference type="EMBL" id="KAJ1946031.1"/>
    </source>
</evidence>
<proteinExistence type="predicted"/>
<keyword evidence="2" id="KW-1185">Reference proteome</keyword>
<name>A0ACC1JC50_9FUNG</name>
<reference evidence="1" key="1">
    <citation type="submission" date="2022-07" db="EMBL/GenBank/DDBJ databases">
        <title>Phylogenomic reconstructions and comparative analyses of Kickxellomycotina fungi.</title>
        <authorList>
            <person name="Reynolds N.K."/>
            <person name="Stajich J.E."/>
            <person name="Barry K."/>
            <person name="Grigoriev I.V."/>
            <person name="Crous P."/>
            <person name="Smith M.E."/>
        </authorList>
    </citation>
    <scope>NUCLEOTIDE SEQUENCE</scope>
    <source>
        <strain evidence="1">NRRL 5244</strain>
    </source>
</reference>
<dbReference type="EMBL" id="JANBPW010001120">
    <property type="protein sequence ID" value="KAJ1946031.1"/>
    <property type="molecule type" value="Genomic_DNA"/>
</dbReference>
<comment type="caution">
    <text evidence="1">The sequence shown here is derived from an EMBL/GenBank/DDBJ whole genome shotgun (WGS) entry which is preliminary data.</text>
</comment>
<gene>
    <name evidence="1" type="ORF">FBU59_002140</name>
</gene>
<protein>
    <submittedName>
        <fullName evidence="1">Uncharacterized protein</fullName>
    </submittedName>
</protein>
<sequence length="56" mass="6523">MPELNRPKINKMLGFFAKFGPFNTPEFVDTQSISAGPFKTVDDFWQRHSACRPEKY</sequence>
<dbReference type="Proteomes" id="UP001150603">
    <property type="component" value="Unassembled WGS sequence"/>
</dbReference>
<evidence type="ECO:0000313" key="2">
    <source>
        <dbReference type="Proteomes" id="UP001150603"/>
    </source>
</evidence>
<organism evidence="1 2">
    <name type="scientific">Linderina macrospora</name>
    <dbReference type="NCBI Taxonomy" id="4868"/>
    <lineage>
        <taxon>Eukaryota</taxon>
        <taxon>Fungi</taxon>
        <taxon>Fungi incertae sedis</taxon>
        <taxon>Zoopagomycota</taxon>
        <taxon>Kickxellomycotina</taxon>
        <taxon>Kickxellomycetes</taxon>
        <taxon>Kickxellales</taxon>
        <taxon>Kickxellaceae</taxon>
        <taxon>Linderina</taxon>
    </lineage>
</organism>